<evidence type="ECO:0000259" key="13">
    <source>
        <dbReference type="Pfam" id="PF00006"/>
    </source>
</evidence>
<evidence type="ECO:0000256" key="7">
    <source>
        <dbReference type="ARBA" id="ARBA00023065"/>
    </source>
</evidence>
<dbReference type="PANTHER" id="PTHR48082">
    <property type="entry name" value="ATP SYNTHASE SUBUNIT ALPHA, MITOCHONDRIAL"/>
    <property type="match status" value="1"/>
</dbReference>
<dbReference type="GO" id="GO:0046933">
    <property type="term" value="F:proton-transporting ATP synthase activity, rotational mechanism"/>
    <property type="evidence" value="ECO:0007669"/>
    <property type="project" value="InterPro"/>
</dbReference>
<dbReference type="CDD" id="cd18113">
    <property type="entry name" value="ATP-synt_F1_alpha_C"/>
    <property type="match status" value="1"/>
</dbReference>
<dbReference type="InterPro" id="IPR005294">
    <property type="entry name" value="ATP_synth_F1_asu"/>
</dbReference>
<feature type="domain" description="ATPase F1/V1/A1 complex alpha/beta subunit nucleotide-binding" evidence="13">
    <location>
        <begin position="149"/>
        <end position="364"/>
    </location>
</feature>
<dbReference type="GO" id="GO:0045259">
    <property type="term" value="C:proton-transporting ATP synthase complex"/>
    <property type="evidence" value="ECO:0007669"/>
    <property type="project" value="UniProtKB-KW"/>
</dbReference>
<dbReference type="Gene3D" id="3.40.50.300">
    <property type="entry name" value="P-loop containing nucleotide triphosphate hydrolases"/>
    <property type="match status" value="1"/>
</dbReference>
<dbReference type="SUPFAM" id="SSF47917">
    <property type="entry name" value="C-terminal domain of alpha and beta subunits of F1 ATP synthase"/>
    <property type="match status" value="1"/>
</dbReference>
<evidence type="ECO:0000256" key="11">
    <source>
        <dbReference type="RuleBase" id="RU000341"/>
    </source>
</evidence>
<keyword evidence="7" id="KW-0406">Ion transport</keyword>
<keyword evidence="5" id="KW-0375">Hydrogen ion transport</keyword>
<sequence length="488" mass="52853">MNPQPQTLPIMLLVTIEKNILIYGVIISTGYGVVTLEGLLIAFISGVFTTQSFSIGLVVNLYQNDTMNLLIGALLLNPRNPLDQGSTVHALSSLATIILGDCTIASILDPVGNLIFNSGRINMQYPWAIESPAPGIIDRQSVTEALQTGLIAIDSSIPIGCGQRELIVGDRQTGKTSISIDSILNQKYSTIFTVYTSLGQSSSSILQVFLSLVQKDAIFYLSMLMATASSSAVHQYLCAYSGAALPEFFVITGELPPLLILDDLSRHACAYREIYLLLRRPAGREAYPGEIFFVHSRLLERSAKLSYNLGGGSLTCFPVIETLAGDVSGYISTNVISITDGQIALSADLFLSGILPAIDVGLSVTRVGSIAQWYGMKYVAGFYKLELAHFVELQSFSQFAADLGQESKNRLTKGLRLVEILKQSSRSPISLTRQVGILSLANQKLLKALSIKDVGLFLNLYLDIPAWTLLLIPPNLVAKSILCCVFKA</sequence>
<keyword evidence="15" id="KW-0934">Plastid</keyword>
<keyword evidence="9" id="KW-0139">CF(1)</keyword>
<dbReference type="InterPro" id="IPR000194">
    <property type="entry name" value="ATPase_F1/V1/A1_a/bsu_nucl-bd"/>
</dbReference>
<keyword evidence="8 12" id="KW-0472">Membrane</keyword>
<reference evidence="15" key="1">
    <citation type="submission" date="2013-08" db="EMBL/GenBank/DDBJ databases">
        <authorList>
            <person name="Barbrook A."/>
        </authorList>
    </citation>
    <scope>NUCLEOTIDE SEQUENCE</scope>
    <source>
        <plasmid evidence="15">chloroplast minicircle</plasmid>
    </source>
</reference>
<evidence type="ECO:0000256" key="12">
    <source>
        <dbReference type="SAM" id="Phobius"/>
    </source>
</evidence>
<organism evidence="15">
    <name type="scientific">Cladocopium sp. C3</name>
    <dbReference type="NCBI Taxonomy" id="2558455"/>
    <lineage>
        <taxon>Eukaryota</taxon>
        <taxon>Sar</taxon>
        <taxon>Alveolata</taxon>
        <taxon>Dinophyceae</taxon>
        <taxon>Suessiales</taxon>
        <taxon>Symbiodiniaceae</taxon>
        <taxon>Cladocopium</taxon>
        <taxon>Cladocopium sp. clade C</taxon>
    </lineage>
</organism>
<evidence type="ECO:0000256" key="1">
    <source>
        <dbReference type="ARBA" id="ARBA00004370"/>
    </source>
</evidence>
<keyword evidence="10" id="KW-0066">ATP synthesis</keyword>
<dbReference type="GO" id="GO:0005524">
    <property type="term" value="F:ATP binding"/>
    <property type="evidence" value="ECO:0007669"/>
    <property type="project" value="UniProtKB-KW"/>
</dbReference>
<keyword evidence="12" id="KW-0812">Transmembrane</keyword>
<keyword evidence="11" id="KW-0793">Thylakoid</keyword>
<proteinExistence type="inferred from homology"/>
<comment type="similarity">
    <text evidence="2">Belongs to the ATPase alpha/beta chains family.</text>
</comment>
<keyword evidence="15" id="KW-0614">Plasmid</keyword>
<evidence type="ECO:0000259" key="14">
    <source>
        <dbReference type="Pfam" id="PF00306"/>
    </source>
</evidence>
<geneLocation type="plasmid" evidence="15">
    <name>chloroplast minicircle</name>
</geneLocation>
<comment type="subcellular location">
    <subcellularLocation>
        <location evidence="1">Membrane</location>
    </subcellularLocation>
    <subcellularLocation>
        <location evidence="11">Plastid</location>
        <location evidence="11">Chloroplast thylakoid membrane</location>
        <topology evidence="11">Peripheral membrane protein</topology>
    </subcellularLocation>
</comment>
<keyword evidence="3" id="KW-0813">Transport</keyword>
<keyword evidence="6" id="KW-0067">ATP-binding</keyword>
<geneLocation type="chloroplast" evidence="15"/>
<accession>U6EFN8</accession>
<evidence type="ECO:0000256" key="6">
    <source>
        <dbReference type="ARBA" id="ARBA00022840"/>
    </source>
</evidence>
<dbReference type="Pfam" id="PF00306">
    <property type="entry name" value="ATP-synt_ab_C"/>
    <property type="match status" value="1"/>
</dbReference>
<evidence type="ECO:0000256" key="5">
    <source>
        <dbReference type="ARBA" id="ARBA00022781"/>
    </source>
</evidence>
<evidence type="ECO:0000256" key="9">
    <source>
        <dbReference type="ARBA" id="ARBA00023196"/>
    </source>
</evidence>
<feature type="transmembrane region" description="Helical" evidence="12">
    <location>
        <begin position="20"/>
        <end position="44"/>
    </location>
</feature>
<dbReference type="InterPro" id="IPR027417">
    <property type="entry name" value="P-loop_NTPase"/>
</dbReference>
<dbReference type="AlphaFoldDB" id="U6EFN8"/>
<dbReference type="Gene3D" id="1.20.150.20">
    <property type="entry name" value="ATP synthase alpha/beta chain, C-terminal domain"/>
    <property type="match status" value="1"/>
</dbReference>
<evidence type="ECO:0000256" key="2">
    <source>
        <dbReference type="ARBA" id="ARBA00008936"/>
    </source>
</evidence>
<dbReference type="Pfam" id="PF00006">
    <property type="entry name" value="ATP-synt_ab"/>
    <property type="match status" value="1"/>
</dbReference>
<dbReference type="PANTHER" id="PTHR48082:SF2">
    <property type="entry name" value="ATP SYNTHASE SUBUNIT ALPHA, MITOCHONDRIAL"/>
    <property type="match status" value="1"/>
</dbReference>
<keyword evidence="11 15" id="KW-0150">Chloroplast</keyword>
<keyword evidence="4" id="KW-0547">Nucleotide-binding</keyword>
<name>U6EFN8_9DINO</name>
<dbReference type="SUPFAM" id="SSF52540">
    <property type="entry name" value="P-loop containing nucleoside triphosphate hydrolases"/>
    <property type="match status" value="1"/>
</dbReference>
<evidence type="ECO:0000256" key="10">
    <source>
        <dbReference type="ARBA" id="ARBA00023310"/>
    </source>
</evidence>
<feature type="domain" description="ATP synthase alpha subunit C-terminal" evidence="14">
    <location>
        <begin position="372"/>
        <end position="459"/>
    </location>
</feature>
<keyword evidence="12" id="KW-1133">Transmembrane helix</keyword>
<evidence type="ECO:0000256" key="8">
    <source>
        <dbReference type="ARBA" id="ARBA00023136"/>
    </source>
</evidence>
<dbReference type="InterPro" id="IPR000793">
    <property type="entry name" value="ATP_synth_asu_C"/>
</dbReference>
<evidence type="ECO:0000256" key="4">
    <source>
        <dbReference type="ARBA" id="ARBA00022741"/>
    </source>
</evidence>
<evidence type="ECO:0000256" key="3">
    <source>
        <dbReference type="ARBA" id="ARBA00022448"/>
    </source>
</evidence>
<evidence type="ECO:0000313" key="15">
    <source>
        <dbReference type="EMBL" id="CDH98080.1"/>
    </source>
</evidence>
<dbReference type="GO" id="GO:0009535">
    <property type="term" value="C:chloroplast thylakoid membrane"/>
    <property type="evidence" value="ECO:0007669"/>
    <property type="project" value="UniProtKB-SubCell"/>
</dbReference>
<dbReference type="EMBL" id="HG515024">
    <property type="protein sequence ID" value="CDH98080.1"/>
    <property type="molecule type" value="Genomic_DNA"/>
</dbReference>
<dbReference type="FunFam" id="3.40.50.300:FF:002432">
    <property type="entry name" value="ATP synthase subunit alpha, mitochondrial"/>
    <property type="match status" value="1"/>
</dbReference>
<gene>
    <name evidence="15" type="primary">atpA</name>
</gene>
<protein>
    <submittedName>
        <fullName evidence="15">ATP synthase chain A</fullName>
    </submittedName>
</protein>
<dbReference type="InterPro" id="IPR038376">
    <property type="entry name" value="ATP_synth_asu_C_sf"/>
</dbReference>
<reference evidence="15" key="2">
    <citation type="journal article" date="2014" name="Protist">
        <title>The Chloroplast Genome of a Symbiodinium sp. Clade C3 Isolate.</title>
        <authorList>
            <person name="Barbrook A.C."/>
            <person name="Voolstra C.R."/>
            <person name="Howe C.J."/>
        </authorList>
    </citation>
    <scope>NUCLEOTIDE SEQUENCE</scope>
    <source>
        <plasmid evidence="15">chloroplast minicircle</plasmid>
    </source>
</reference>
<dbReference type="GO" id="GO:0043531">
    <property type="term" value="F:ADP binding"/>
    <property type="evidence" value="ECO:0007669"/>
    <property type="project" value="TreeGrafter"/>
</dbReference>